<dbReference type="EMBL" id="MU865095">
    <property type="protein sequence ID" value="KAK4457827.1"/>
    <property type="molecule type" value="Genomic_DNA"/>
</dbReference>
<feature type="region of interest" description="Disordered" evidence="1">
    <location>
        <begin position="426"/>
        <end position="546"/>
    </location>
</feature>
<feature type="compositionally biased region" description="Polar residues" evidence="1">
    <location>
        <begin position="329"/>
        <end position="346"/>
    </location>
</feature>
<feature type="compositionally biased region" description="Polar residues" evidence="1">
    <location>
        <begin position="238"/>
        <end position="247"/>
    </location>
</feature>
<organism evidence="3 4">
    <name type="scientific">Cladorrhinum samala</name>
    <dbReference type="NCBI Taxonomy" id="585594"/>
    <lineage>
        <taxon>Eukaryota</taxon>
        <taxon>Fungi</taxon>
        <taxon>Dikarya</taxon>
        <taxon>Ascomycota</taxon>
        <taxon>Pezizomycotina</taxon>
        <taxon>Sordariomycetes</taxon>
        <taxon>Sordariomycetidae</taxon>
        <taxon>Sordariales</taxon>
        <taxon>Podosporaceae</taxon>
        <taxon>Cladorrhinum</taxon>
    </lineage>
</organism>
<feature type="compositionally biased region" description="Gly residues" evidence="1">
    <location>
        <begin position="955"/>
        <end position="978"/>
    </location>
</feature>
<sequence>MLPSSATTTGGGTHHQRSKSSMLRSFMGPRHKRGNSDGSSLPPTFASPIATTPDYYVSEQNLTINRDGVFHVGWEPPSPALSASANMGPPPPPSQSRHPYSSYALGELQQNRQERSPERPWGRVHDRYPPPPTSPTKTSGPFSTMSLKPPAAIKDPRGGKSPSKHTEDVSSPKKAKSATNLSAMLRPRSIKNLKDEQQAADPNARPARVEKDKENRTPPNSLGDGTGGMGPPPPIYAQFTNQLSSSPPVELPIRNGGRPEREGSYYPPIVERPGGIPTTRKPRPKSLTDYVTSGFNKVREKSRERSVERGGDDEGGGIRRGVKKLTWGRKNTTSNPTLRTKTSAPTVGSGGGSGSNHSSLNSAPAAPAVPTIEMPVIDPKDIDTHLEAMLDRRNIPENQRYKMRNLSNTIKMEFIRQDWAEMQAKKQQQEQQLLEVPTAESNDNGGETRGRRSVDVSRAWANGDRGTAAESAVEEDNGGGAKTPKKRHGRGLSLTIMKGSSNHGPASPAKKRGDGTNLGRHFKTKSSESLVAPDPPHSAASFVPGGGPGSSFMAKVKGQQMPGDFVAYLRKVQKPEQVEVGKLHKLRLLLRNETVAWIEEFIRQSGMKEIVELLHRIMALEWREEHEDALLHEVLLCLKALCTTDMALQYLHSIHTTLFPALLHMIFDPEKKGPSEFTTRGIVTAILFTYIECADPPERMIRAKSVLGFLRDPEPKPEERPLDFVLEMRRERPYRVWCKEVVNVTKEVFWIFLHNLNIVALPGASDDPSIPPPLTPRRRSNTSPETQQQLDDQQLAYMSRHFPQERPPVPAAPYVGGVEWDATNYLASHLDLMNAILACTGPTCQERNALRERMRISGWEKCLGGSLRMCKEKFYGAVHDGLRTWVAAAHEDGWDVRDVRFGPPLESRHKSRSASPVKRPVKKEGVVPVVPATPPKLEMPRFDFGGVEVGVGLGPGGGSRRLSPGVGGGLGSGSGSGRARGDVYQPRTPNHEAGGLWLS</sequence>
<evidence type="ECO:0000256" key="1">
    <source>
        <dbReference type="SAM" id="MobiDB-lite"/>
    </source>
</evidence>
<reference evidence="3" key="1">
    <citation type="journal article" date="2023" name="Mol. Phylogenet. Evol.">
        <title>Genome-scale phylogeny and comparative genomics of the fungal order Sordariales.</title>
        <authorList>
            <person name="Hensen N."/>
            <person name="Bonometti L."/>
            <person name="Westerberg I."/>
            <person name="Brannstrom I.O."/>
            <person name="Guillou S."/>
            <person name="Cros-Aarteil S."/>
            <person name="Calhoun S."/>
            <person name="Haridas S."/>
            <person name="Kuo A."/>
            <person name="Mondo S."/>
            <person name="Pangilinan J."/>
            <person name="Riley R."/>
            <person name="LaButti K."/>
            <person name="Andreopoulos B."/>
            <person name="Lipzen A."/>
            <person name="Chen C."/>
            <person name="Yan M."/>
            <person name="Daum C."/>
            <person name="Ng V."/>
            <person name="Clum A."/>
            <person name="Steindorff A."/>
            <person name="Ohm R.A."/>
            <person name="Martin F."/>
            <person name="Silar P."/>
            <person name="Natvig D.O."/>
            <person name="Lalanne C."/>
            <person name="Gautier V."/>
            <person name="Ament-Velasquez S.L."/>
            <person name="Kruys A."/>
            <person name="Hutchinson M.I."/>
            <person name="Powell A.J."/>
            <person name="Barry K."/>
            <person name="Miller A.N."/>
            <person name="Grigoriev I.V."/>
            <person name="Debuchy R."/>
            <person name="Gladieux P."/>
            <person name="Hiltunen Thoren M."/>
            <person name="Johannesson H."/>
        </authorList>
    </citation>
    <scope>NUCLEOTIDE SEQUENCE</scope>
    <source>
        <strain evidence="3">PSN324</strain>
    </source>
</reference>
<evidence type="ECO:0000313" key="3">
    <source>
        <dbReference type="EMBL" id="KAK4457827.1"/>
    </source>
</evidence>
<feature type="region of interest" description="Disordered" evidence="1">
    <location>
        <begin position="1"/>
        <end position="51"/>
    </location>
</feature>
<feature type="compositionally biased region" description="Low complexity" evidence="1">
    <location>
        <begin position="135"/>
        <end position="144"/>
    </location>
</feature>
<dbReference type="SMART" id="SM01140">
    <property type="entry name" value="Drf_GBD"/>
    <property type="match status" value="1"/>
</dbReference>
<dbReference type="InterPro" id="IPR010473">
    <property type="entry name" value="GTPase-bd"/>
</dbReference>
<proteinExistence type="predicted"/>
<feature type="region of interest" description="Disordered" evidence="1">
    <location>
        <begin position="955"/>
        <end position="999"/>
    </location>
</feature>
<dbReference type="AlphaFoldDB" id="A0AAV9HB48"/>
<dbReference type="Proteomes" id="UP001321749">
    <property type="component" value="Unassembled WGS sequence"/>
</dbReference>
<name>A0AAV9HB48_9PEZI</name>
<protein>
    <submittedName>
        <fullName evidence="3">GTPase-binding protein rid1</fullName>
    </submittedName>
</protein>
<dbReference type="Gene3D" id="1.25.10.10">
    <property type="entry name" value="Leucine-rich Repeat Variant"/>
    <property type="match status" value="1"/>
</dbReference>
<keyword evidence="4" id="KW-1185">Reference proteome</keyword>
<feature type="region of interest" description="Disordered" evidence="1">
    <location>
        <begin position="765"/>
        <end position="790"/>
    </location>
</feature>
<gene>
    <name evidence="3" type="ORF">QBC42DRAFT_31860</name>
</gene>
<feature type="compositionally biased region" description="Basic and acidic residues" evidence="1">
    <location>
        <begin position="154"/>
        <end position="171"/>
    </location>
</feature>
<feature type="compositionally biased region" description="Basic and acidic residues" evidence="1">
    <location>
        <begin position="112"/>
        <end position="128"/>
    </location>
</feature>
<reference evidence="3" key="2">
    <citation type="submission" date="2023-06" db="EMBL/GenBank/DDBJ databases">
        <authorList>
            <consortium name="Lawrence Berkeley National Laboratory"/>
            <person name="Mondo S.J."/>
            <person name="Hensen N."/>
            <person name="Bonometti L."/>
            <person name="Westerberg I."/>
            <person name="Brannstrom I.O."/>
            <person name="Guillou S."/>
            <person name="Cros-Aarteil S."/>
            <person name="Calhoun S."/>
            <person name="Haridas S."/>
            <person name="Kuo A."/>
            <person name="Pangilinan J."/>
            <person name="Riley R."/>
            <person name="Labutti K."/>
            <person name="Andreopoulos B."/>
            <person name="Lipzen A."/>
            <person name="Chen C."/>
            <person name="Yanf M."/>
            <person name="Daum C."/>
            <person name="Ng V."/>
            <person name="Clum A."/>
            <person name="Steindorff A."/>
            <person name="Ohm R."/>
            <person name="Martin F."/>
            <person name="Silar P."/>
            <person name="Natvig D."/>
            <person name="Lalanne C."/>
            <person name="Gautier V."/>
            <person name="Ament-Velasquez S.L."/>
            <person name="Kruys A."/>
            <person name="Hutchinson M.I."/>
            <person name="Powell A.J."/>
            <person name="Barry K."/>
            <person name="Miller A.N."/>
            <person name="Grigoriev I.V."/>
            <person name="Debuchy R."/>
            <person name="Gladieux P."/>
            <person name="Thoren M.H."/>
            <person name="Johannesson H."/>
        </authorList>
    </citation>
    <scope>NUCLEOTIDE SEQUENCE</scope>
    <source>
        <strain evidence="3">PSN324</strain>
    </source>
</reference>
<feature type="compositionally biased region" description="Basic and acidic residues" evidence="1">
    <location>
        <begin position="446"/>
        <end position="455"/>
    </location>
</feature>
<dbReference type="InterPro" id="IPR011989">
    <property type="entry name" value="ARM-like"/>
</dbReference>
<dbReference type="GO" id="GO:0031267">
    <property type="term" value="F:small GTPase binding"/>
    <property type="evidence" value="ECO:0007669"/>
    <property type="project" value="InterPro"/>
</dbReference>
<dbReference type="InterPro" id="IPR016024">
    <property type="entry name" value="ARM-type_fold"/>
</dbReference>
<dbReference type="SUPFAM" id="SSF48371">
    <property type="entry name" value="ARM repeat"/>
    <property type="match status" value="1"/>
</dbReference>
<feature type="compositionally biased region" description="Basic and acidic residues" evidence="1">
    <location>
        <begin position="297"/>
        <end position="312"/>
    </location>
</feature>
<feature type="compositionally biased region" description="Basic and acidic residues" evidence="1">
    <location>
        <begin position="207"/>
        <end position="216"/>
    </location>
</feature>
<evidence type="ECO:0000313" key="4">
    <source>
        <dbReference type="Proteomes" id="UP001321749"/>
    </source>
</evidence>
<dbReference type="Pfam" id="PF06371">
    <property type="entry name" value="Drf_GBD"/>
    <property type="match status" value="1"/>
</dbReference>
<dbReference type="GO" id="GO:0030036">
    <property type="term" value="P:actin cytoskeleton organization"/>
    <property type="evidence" value="ECO:0007669"/>
    <property type="project" value="InterPro"/>
</dbReference>
<evidence type="ECO:0000259" key="2">
    <source>
        <dbReference type="SMART" id="SM01140"/>
    </source>
</evidence>
<dbReference type="GO" id="GO:0003779">
    <property type="term" value="F:actin binding"/>
    <property type="evidence" value="ECO:0007669"/>
    <property type="project" value="InterPro"/>
</dbReference>
<accession>A0AAV9HB48</accession>
<comment type="caution">
    <text evidence="3">The sequence shown here is derived from an EMBL/GenBank/DDBJ whole genome shotgun (WGS) entry which is preliminary data.</text>
</comment>
<feature type="compositionally biased region" description="Polar residues" evidence="1">
    <location>
        <begin position="781"/>
        <end position="790"/>
    </location>
</feature>
<feature type="domain" description="Formin GTPase-binding" evidence="2">
    <location>
        <begin position="374"/>
        <end position="690"/>
    </location>
</feature>
<feature type="region of interest" description="Disordered" evidence="1">
    <location>
        <begin position="69"/>
        <end position="365"/>
    </location>
</feature>